<dbReference type="InterPro" id="IPR006644">
    <property type="entry name" value="Cadg"/>
</dbReference>
<evidence type="ECO:0000256" key="1">
    <source>
        <dbReference type="SAM" id="Phobius"/>
    </source>
</evidence>
<dbReference type="Pfam" id="PF05345">
    <property type="entry name" value="He_PIG"/>
    <property type="match status" value="1"/>
</dbReference>
<keyword evidence="2" id="KW-0732">Signal</keyword>
<gene>
    <name evidence="4" type="ORF">BDP27DRAFT_1412833</name>
</gene>
<feature type="signal peptide" evidence="2">
    <location>
        <begin position="1"/>
        <end position="20"/>
    </location>
</feature>
<keyword evidence="5" id="KW-1185">Reference proteome</keyword>
<dbReference type="GO" id="GO:0016020">
    <property type="term" value="C:membrane"/>
    <property type="evidence" value="ECO:0007669"/>
    <property type="project" value="InterPro"/>
</dbReference>
<organism evidence="4 5">
    <name type="scientific">Rhodocollybia butyracea</name>
    <dbReference type="NCBI Taxonomy" id="206335"/>
    <lineage>
        <taxon>Eukaryota</taxon>
        <taxon>Fungi</taxon>
        <taxon>Dikarya</taxon>
        <taxon>Basidiomycota</taxon>
        <taxon>Agaricomycotina</taxon>
        <taxon>Agaricomycetes</taxon>
        <taxon>Agaricomycetidae</taxon>
        <taxon>Agaricales</taxon>
        <taxon>Marasmiineae</taxon>
        <taxon>Omphalotaceae</taxon>
        <taxon>Rhodocollybia</taxon>
    </lineage>
</organism>
<dbReference type="EMBL" id="JADNRY010000002">
    <property type="protein sequence ID" value="KAF9077912.1"/>
    <property type="molecule type" value="Genomic_DNA"/>
</dbReference>
<dbReference type="Proteomes" id="UP000772434">
    <property type="component" value="Unassembled WGS sequence"/>
</dbReference>
<protein>
    <recommendedName>
        <fullName evidence="3">Dystroglycan-type cadherin-like domain-containing protein</fullName>
    </recommendedName>
</protein>
<dbReference type="OrthoDB" id="414243at2759"/>
<evidence type="ECO:0000313" key="5">
    <source>
        <dbReference type="Proteomes" id="UP000772434"/>
    </source>
</evidence>
<feature type="chain" id="PRO_5040219598" description="Dystroglycan-type cadherin-like domain-containing protein" evidence="2">
    <location>
        <begin position="21"/>
        <end position="901"/>
    </location>
</feature>
<evidence type="ECO:0000256" key="2">
    <source>
        <dbReference type="SAM" id="SignalP"/>
    </source>
</evidence>
<dbReference type="SUPFAM" id="SSF49313">
    <property type="entry name" value="Cadherin-like"/>
    <property type="match status" value="1"/>
</dbReference>
<evidence type="ECO:0000313" key="4">
    <source>
        <dbReference type="EMBL" id="KAF9077912.1"/>
    </source>
</evidence>
<comment type="caution">
    <text evidence="4">The sequence shown here is derived from an EMBL/GenBank/DDBJ whole genome shotgun (WGS) entry which is preliminary data.</text>
</comment>
<name>A0A9P5UG29_9AGAR</name>
<accession>A0A9P5UG29</accession>
<dbReference type="Gene3D" id="2.60.40.10">
    <property type="entry name" value="Immunoglobulins"/>
    <property type="match status" value="1"/>
</dbReference>
<feature type="domain" description="Dystroglycan-type cadherin-like" evidence="3">
    <location>
        <begin position="22"/>
        <end position="119"/>
    </location>
</feature>
<dbReference type="AlphaFoldDB" id="A0A9P5UG29"/>
<dbReference type="SMART" id="SM00736">
    <property type="entry name" value="CADG"/>
    <property type="match status" value="1"/>
</dbReference>
<reference evidence="4" key="1">
    <citation type="submission" date="2020-11" db="EMBL/GenBank/DDBJ databases">
        <authorList>
            <consortium name="DOE Joint Genome Institute"/>
            <person name="Ahrendt S."/>
            <person name="Riley R."/>
            <person name="Andreopoulos W."/>
            <person name="Labutti K."/>
            <person name="Pangilinan J."/>
            <person name="Ruiz-Duenas F.J."/>
            <person name="Barrasa J.M."/>
            <person name="Sanchez-Garcia M."/>
            <person name="Camarero S."/>
            <person name="Miyauchi S."/>
            <person name="Serrano A."/>
            <person name="Linde D."/>
            <person name="Babiker R."/>
            <person name="Drula E."/>
            <person name="Ayuso-Fernandez I."/>
            <person name="Pacheco R."/>
            <person name="Padilla G."/>
            <person name="Ferreira P."/>
            <person name="Barriuso J."/>
            <person name="Kellner H."/>
            <person name="Castanera R."/>
            <person name="Alfaro M."/>
            <person name="Ramirez L."/>
            <person name="Pisabarro A.G."/>
            <person name="Kuo A."/>
            <person name="Tritt A."/>
            <person name="Lipzen A."/>
            <person name="He G."/>
            <person name="Yan M."/>
            <person name="Ng V."/>
            <person name="Cullen D."/>
            <person name="Martin F."/>
            <person name="Rosso M.-N."/>
            <person name="Henrissat B."/>
            <person name="Hibbett D."/>
            <person name="Martinez A.T."/>
            <person name="Grigoriev I.V."/>
        </authorList>
    </citation>
    <scope>NUCLEOTIDE SEQUENCE</scope>
    <source>
        <strain evidence="4">AH 40177</strain>
    </source>
</reference>
<feature type="transmembrane region" description="Helical" evidence="1">
    <location>
        <begin position="469"/>
        <end position="491"/>
    </location>
</feature>
<dbReference type="InterPro" id="IPR015919">
    <property type="entry name" value="Cadherin-like_sf"/>
</dbReference>
<sequence length="901" mass="97367">MLSHFLSLILALALIPHAASLYVQIPLASQFPPVAHVGQPYSWTFSSKTFDSSSETTLPGYTVSSLPDWASFNANTRTLSGTPSNTDQGEPEITVTAYIGERSVSTKCNILVTSESAITLHDSILSQFYKDNPSLSSVFLLAPNSALSTEIPTLRVPHSWSFSIGLSTETFLNDQDDVHYAVLQSDKSSVPYAMKFSQGPNTLGGNAPNLEESGPSAIFNFELLGLVSDTYTDGVQPFNLAVADHELSLACLNPLPMFNVSKNASFSFKLSSADLIGILVDNEPIDSSYISNIAIDTSSYSWLKWDSVHQLLSGSTEGQNFNSSTGPQLSITLTTTFDQSIQTTLSLALEPSFFTEEILPVYSIPENRSVSVDIRPYLSTGEQPTNMSIAVQPSSATPCLNFSSASMTLYGTIAKDCQASNINVTIAAYSNVTHSTSHAILPMTDLYVDSGSGRPHRPGSLSIADHKKLVLGLIIAFAIIGGMCVLATFLASVRRCLRVEDPALDTEKCQRNLSESDKRWYGLVDEKAGYGWSTSPTEKRRPGMDLLRSPRNYGNIGLGLDPLTRSHTKDFIPSSSVTSNVQSPARVMKKGDFMTRIRETVRNVSDKFDSQSNRKSAPIKRGIIGKPILLNAHEGSVSPKFDPFATPSEGNASTPASVHFADLTRQLSNDSDGSIRTHANEAIVQTATRHSSIPESRPRLKTVTSAMRVPIPKLVTSSPETDGSTSGSILNARVTSQKAKIWKGFEDDAIPSASGDELSMGIRYVTALGGDSRLMVDSVSSVDANARPGSSYTISTHLQSTYSLETPDYDGGGDGSRTIVRTDERFEVFIPVGEAKKVEAKLISGDDTPDWMIFDLRPKNGKVELYGLASLADVGDWDVRILDKKNGNIVGEVGLQVVPRS</sequence>
<keyword evidence="1" id="KW-1133">Transmembrane helix</keyword>
<dbReference type="GO" id="GO:0005509">
    <property type="term" value="F:calcium ion binding"/>
    <property type="evidence" value="ECO:0007669"/>
    <property type="project" value="InterPro"/>
</dbReference>
<proteinExistence type="predicted"/>
<dbReference type="InterPro" id="IPR013783">
    <property type="entry name" value="Ig-like_fold"/>
</dbReference>
<keyword evidence="1" id="KW-0472">Membrane</keyword>
<evidence type="ECO:0000259" key="3">
    <source>
        <dbReference type="SMART" id="SM00736"/>
    </source>
</evidence>
<keyword evidence="1" id="KW-0812">Transmembrane</keyword>